<feature type="compositionally biased region" description="Basic and acidic residues" evidence="1">
    <location>
        <begin position="28"/>
        <end position="38"/>
    </location>
</feature>
<evidence type="ECO:0008006" key="5">
    <source>
        <dbReference type="Google" id="ProtNLM"/>
    </source>
</evidence>
<reference evidence="3 4" key="1">
    <citation type="submission" date="2016-04" db="EMBL/GenBank/DDBJ databases">
        <title>Reclassification of Paraburkholderia panaciterrae (Farh et al. 2015) Dobritsa &amp; Samadpour 2016 as a later homotypic synonym of Paraburkholderia ginsengiterrae (Farh et al. 2015) Dobritsa &amp; Samadpour 2016.</title>
        <authorList>
            <person name="Dobritsa A.P."/>
            <person name="Kutumbaka K."/>
            <person name="Samadpour M."/>
        </authorList>
    </citation>
    <scope>NUCLEOTIDE SEQUENCE [LARGE SCALE GENOMIC DNA]</scope>
    <source>
        <strain evidence="3 4">DCY85</strain>
    </source>
</reference>
<evidence type="ECO:0000313" key="3">
    <source>
        <dbReference type="EMBL" id="OAJ61028.1"/>
    </source>
</evidence>
<dbReference type="RefSeq" id="WP_064286145.1">
    <property type="nucleotide sequence ID" value="NZ_LXJZ01000198.1"/>
</dbReference>
<feature type="chain" id="PRO_5008393644" description="Cobalt transporter" evidence="2">
    <location>
        <begin position="23"/>
        <end position="69"/>
    </location>
</feature>
<evidence type="ECO:0000256" key="2">
    <source>
        <dbReference type="SAM" id="SignalP"/>
    </source>
</evidence>
<dbReference type="AlphaFoldDB" id="A0A1A9N6K6"/>
<feature type="signal peptide" evidence="2">
    <location>
        <begin position="1"/>
        <end position="22"/>
    </location>
</feature>
<evidence type="ECO:0000313" key="4">
    <source>
        <dbReference type="Proteomes" id="UP000078116"/>
    </source>
</evidence>
<dbReference type="Proteomes" id="UP000078116">
    <property type="component" value="Unassembled WGS sequence"/>
</dbReference>
<comment type="caution">
    <text evidence="3">The sequence shown here is derived from an EMBL/GenBank/DDBJ whole genome shotgun (WGS) entry which is preliminary data.</text>
</comment>
<accession>A0A1A9N6K6</accession>
<keyword evidence="2" id="KW-0732">Signal</keyword>
<feature type="compositionally biased region" description="Polar residues" evidence="1">
    <location>
        <begin position="43"/>
        <end position="69"/>
    </location>
</feature>
<protein>
    <recommendedName>
        <fullName evidence="5">Cobalt transporter</fullName>
    </recommendedName>
</protein>
<organism evidence="3 4">
    <name type="scientific">Paraburkholderia ginsengiterrae</name>
    <dbReference type="NCBI Taxonomy" id="1462993"/>
    <lineage>
        <taxon>Bacteria</taxon>
        <taxon>Pseudomonadati</taxon>
        <taxon>Pseudomonadota</taxon>
        <taxon>Betaproteobacteria</taxon>
        <taxon>Burkholderiales</taxon>
        <taxon>Burkholderiaceae</taxon>
        <taxon>Paraburkholderia</taxon>
    </lineage>
</organism>
<proteinExistence type="predicted"/>
<gene>
    <name evidence="3" type="ORF">A6V37_02675</name>
</gene>
<evidence type="ECO:0000256" key="1">
    <source>
        <dbReference type="SAM" id="MobiDB-lite"/>
    </source>
</evidence>
<feature type="region of interest" description="Disordered" evidence="1">
    <location>
        <begin position="28"/>
        <end position="69"/>
    </location>
</feature>
<sequence>MRVIAFFTVAAIGIASFTSAFAGEHMHMHVNHDHEHPRYQPPGANQSGADQNASAHASQNNSQVPPASQ</sequence>
<dbReference type="EMBL" id="LXKA01000221">
    <property type="protein sequence ID" value="OAJ61028.1"/>
    <property type="molecule type" value="Genomic_DNA"/>
</dbReference>
<name>A0A1A9N6K6_9BURK</name>